<reference evidence="2" key="1">
    <citation type="submission" date="2021-05" db="EMBL/GenBank/DDBJ databases">
        <authorList>
            <person name="Alioto T."/>
            <person name="Alioto T."/>
            <person name="Gomez Garrido J."/>
        </authorList>
    </citation>
    <scope>NUCLEOTIDE SEQUENCE</scope>
</reference>
<proteinExistence type="predicted"/>
<protein>
    <submittedName>
        <fullName evidence="2">(northern house mosquito) hypothetical protein</fullName>
    </submittedName>
</protein>
<feature type="compositionally biased region" description="Basic and acidic residues" evidence="1">
    <location>
        <begin position="16"/>
        <end position="33"/>
    </location>
</feature>
<evidence type="ECO:0000256" key="1">
    <source>
        <dbReference type="SAM" id="MobiDB-lite"/>
    </source>
</evidence>
<feature type="compositionally biased region" description="Basic and acidic residues" evidence="1">
    <location>
        <begin position="113"/>
        <end position="122"/>
    </location>
</feature>
<dbReference type="AlphaFoldDB" id="A0A8D8DY29"/>
<sequence length="151" mass="16712">MCRCQAADHVGQFIFGDRKSRDEIGRRNSRQHEEEYEIDGGRAAGFHPGNPRRKQLPDDPDATARGERQLPAIAVSYAGSTGDHQTTGATSVERTAWHSAHEAVPGGRYGHHQRGEPLERLLHQPPGPVRDDRGPWPRGFLRKLPEKGAGV</sequence>
<dbReference type="EMBL" id="HBUE01284423">
    <property type="protein sequence ID" value="CAG6570675.1"/>
    <property type="molecule type" value="Transcribed_RNA"/>
</dbReference>
<dbReference type="EMBL" id="HBUE01178845">
    <property type="protein sequence ID" value="CAG6519124.1"/>
    <property type="molecule type" value="Transcribed_RNA"/>
</dbReference>
<evidence type="ECO:0000313" key="2">
    <source>
        <dbReference type="EMBL" id="CAG6519124.1"/>
    </source>
</evidence>
<name>A0A8D8DY29_CULPI</name>
<organism evidence="2">
    <name type="scientific">Culex pipiens</name>
    <name type="common">House mosquito</name>
    <dbReference type="NCBI Taxonomy" id="7175"/>
    <lineage>
        <taxon>Eukaryota</taxon>
        <taxon>Metazoa</taxon>
        <taxon>Ecdysozoa</taxon>
        <taxon>Arthropoda</taxon>
        <taxon>Hexapoda</taxon>
        <taxon>Insecta</taxon>
        <taxon>Pterygota</taxon>
        <taxon>Neoptera</taxon>
        <taxon>Endopterygota</taxon>
        <taxon>Diptera</taxon>
        <taxon>Nematocera</taxon>
        <taxon>Culicoidea</taxon>
        <taxon>Culicidae</taxon>
        <taxon>Culicinae</taxon>
        <taxon>Culicini</taxon>
        <taxon>Culex</taxon>
        <taxon>Culex</taxon>
    </lineage>
</organism>
<feature type="region of interest" description="Disordered" evidence="1">
    <location>
        <begin position="103"/>
        <end position="151"/>
    </location>
</feature>
<dbReference type="EMBL" id="HBUE01139660">
    <property type="protein sequence ID" value="CAG6500151.1"/>
    <property type="molecule type" value="Transcribed_RNA"/>
</dbReference>
<dbReference type="EMBL" id="HBUE01139663">
    <property type="protein sequence ID" value="CAG6500154.1"/>
    <property type="molecule type" value="Transcribed_RNA"/>
</dbReference>
<accession>A0A8D8DY29</accession>
<feature type="region of interest" description="Disordered" evidence="1">
    <location>
        <begin position="14"/>
        <end position="69"/>
    </location>
</feature>